<dbReference type="OrthoDB" id="9787430at2"/>
<dbReference type="Proteomes" id="UP000021369">
    <property type="component" value="Unassembled WGS sequence"/>
</dbReference>
<dbReference type="PATRIC" id="fig|1341156.4.peg.747"/>
<dbReference type="PANTHER" id="PTHR35791">
    <property type="entry name" value="UPF0754 MEMBRANE PROTEIN YHEB"/>
    <property type="match status" value="1"/>
</dbReference>
<name>A0A011VYW2_RUMAL</name>
<keyword evidence="5 6" id="KW-0472">Membrane</keyword>
<reference evidence="7 8" key="1">
    <citation type="submission" date="2013-06" db="EMBL/GenBank/DDBJ databases">
        <title>Rumen cellulosomics: divergent fiber-degrading strategies revealed by comparative genome-wide analysis of six Ruminococcal strains.</title>
        <authorList>
            <person name="Dassa B."/>
            <person name="Borovok I."/>
            <person name="Lamed R."/>
            <person name="Flint H."/>
            <person name="Yeoman C.J."/>
            <person name="White B."/>
            <person name="Bayer E.A."/>
        </authorList>
    </citation>
    <scope>NUCLEOTIDE SEQUENCE [LARGE SCALE GENOMIC DNA]</scope>
    <source>
        <strain evidence="7 8">SY3</strain>
    </source>
</reference>
<evidence type="ECO:0000256" key="2">
    <source>
        <dbReference type="ARBA" id="ARBA00008053"/>
    </source>
</evidence>
<comment type="similarity">
    <text evidence="2">Belongs to the UPF0754 family.</text>
</comment>
<evidence type="ECO:0000256" key="5">
    <source>
        <dbReference type="ARBA" id="ARBA00023136"/>
    </source>
</evidence>
<gene>
    <name evidence="7" type="ORF">RASY3_01070</name>
</gene>
<comment type="subcellular location">
    <subcellularLocation>
        <location evidence="1">Endomembrane system</location>
    </subcellularLocation>
</comment>
<dbReference type="EMBL" id="JEOB01000001">
    <property type="protein sequence ID" value="EXM40491.1"/>
    <property type="molecule type" value="Genomic_DNA"/>
</dbReference>
<evidence type="ECO:0000256" key="3">
    <source>
        <dbReference type="ARBA" id="ARBA00022692"/>
    </source>
</evidence>
<dbReference type="RefSeq" id="WP_024857320.1">
    <property type="nucleotide sequence ID" value="NZ_JEOB01000001.1"/>
</dbReference>
<evidence type="ECO:0000313" key="8">
    <source>
        <dbReference type="Proteomes" id="UP000021369"/>
    </source>
</evidence>
<evidence type="ECO:0008006" key="9">
    <source>
        <dbReference type="Google" id="ProtNLM"/>
    </source>
</evidence>
<evidence type="ECO:0000256" key="1">
    <source>
        <dbReference type="ARBA" id="ARBA00004308"/>
    </source>
</evidence>
<keyword evidence="4 6" id="KW-1133">Transmembrane helix</keyword>
<comment type="caution">
    <text evidence="7">The sequence shown here is derived from an EMBL/GenBank/DDBJ whole genome shotgun (WGS) entry which is preliminary data.</text>
</comment>
<feature type="transmembrane region" description="Helical" evidence="6">
    <location>
        <begin position="277"/>
        <end position="295"/>
    </location>
</feature>
<protein>
    <recommendedName>
        <fullName evidence="9">DUF445 domain-containing protein</fullName>
    </recommendedName>
</protein>
<dbReference type="AlphaFoldDB" id="A0A011VYW2"/>
<organism evidence="7 8">
    <name type="scientific">Ruminococcus albus SY3</name>
    <dbReference type="NCBI Taxonomy" id="1341156"/>
    <lineage>
        <taxon>Bacteria</taxon>
        <taxon>Bacillati</taxon>
        <taxon>Bacillota</taxon>
        <taxon>Clostridia</taxon>
        <taxon>Eubacteriales</taxon>
        <taxon>Oscillospiraceae</taxon>
        <taxon>Ruminococcus</taxon>
    </lineage>
</organism>
<keyword evidence="8" id="KW-1185">Reference proteome</keyword>
<dbReference type="InterPro" id="IPR007383">
    <property type="entry name" value="DUF445"/>
</dbReference>
<feature type="transmembrane region" description="Helical" evidence="6">
    <location>
        <begin position="6"/>
        <end position="29"/>
    </location>
</feature>
<evidence type="ECO:0000256" key="4">
    <source>
        <dbReference type="ARBA" id="ARBA00022989"/>
    </source>
</evidence>
<evidence type="ECO:0000313" key="7">
    <source>
        <dbReference type="EMBL" id="EXM40491.1"/>
    </source>
</evidence>
<dbReference type="GO" id="GO:0012505">
    <property type="term" value="C:endomembrane system"/>
    <property type="evidence" value="ECO:0007669"/>
    <property type="project" value="UniProtKB-SubCell"/>
</dbReference>
<dbReference type="PANTHER" id="PTHR35791:SF1">
    <property type="entry name" value="UPF0754 MEMBRANE PROTEIN YHEB"/>
    <property type="match status" value="1"/>
</dbReference>
<accession>A0A011VYW2</accession>
<keyword evidence="3 6" id="KW-0812">Transmembrane</keyword>
<sequence>MEILKMLAAPLIGAVIGYFTNFIAVKMLFFPHHEVYLLGHRVPFTPGAIPKGKPRLAKAVGRVVGTELVTKEDIKAKLLGGEIETRITGAITQELSNNIRAEICKLTKCSEETYAEGSSKLSEMLSRQIVDELSASQLPEIVVKKCNDSIEEKLSNTMFAKLIPEEKIQSFTAPLVVKIRSMIDRDGMECVKPVIENKISDLSEKSGLELLELIKVDEARLTEMAGKVYRSAVNNYIDKLFEKLDFAVMVEDKINDMSIEKMEDLVQTVMKKELSTIVNLGALIGFVLGLFNLILK</sequence>
<dbReference type="Pfam" id="PF04286">
    <property type="entry name" value="DUF445"/>
    <property type="match status" value="1"/>
</dbReference>
<evidence type="ECO:0000256" key="6">
    <source>
        <dbReference type="SAM" id="Phobius"/>
    </source>
</evidence>
<proteinExistence type="inferred from homology"/>